<dbReference type="RefSeq" id="XP_028646884.1">
    <property type="nucleotide sequence ID" value="XM_028791051.2"/>
</dbReference>
<protein>
    <submittedName>
        <fullName evidence="9">Uncharacterized LOC114642066</fullName>
    </submittedName>
</protein>
<organism evidence="9 10">
    <name type="scientific">Erpetoichthys calabaricus</name>
    <name type="common">Rope fish</name>
    <name type="synonym">Calamoichthys calabaricus</name>
    <dbReference type="NCBI Taxonomy" id="27687"/>
    <lineage>
        <taxon>Eukaryota</taxon>
        <taxon>Metazoa</taxon>
        <taxon>Chordata</taxon>
        <taxon>Craniata</taxon>
        <taxon>Vertebrata</taxon>
        <taxon>Euteleostomi</taxon>
        <taxon>Actinopterygii</taxon>
        <taxon>Polypteriformes</taxon>
        <taxon>Polypteridae</taxon>
        <taxon>Erpetoichthys</taxon>
    </lineage>
</organism>
<evidence type="ECO:0000256" key="5">
    <source>
        <dbReference type="ARBA" id="ARBA00022692"/>
    </source>
</evidence>
<dbReference type="InterPro" id="IPR008166">
    <property type="entry name" value="Glyco_transf_92"/>
</dbReference>
<evidence type="ECO:0000313" key="9">
    <source>
        <dbReference type="Ensembl" id="ENSECRP00000024819.1"/>
    </source>
</evidence>
<keyword evidence="3" id="KW-0328">Glycosyltransferase</keyword>
<feature type="region of interest" description="Disordered" evidence="8">
    <location>
        <begin position="308"/>
        <end position="327"/>
    </location>
</feature>
<dbReference type="GeneTree" id="ENSGT00530000064359"/>
<proteinExistence type="inferred from homology"/>
<keyword evidence="7" id="KW-0472">Membrane</keyword>
<reference evidence="9" key="2">
    <citation type="submission" date="2025-09" db="UniProtKB">
        <authorList>
            <consortium name="Ensembl"/>
        </authorList>
    </citation>
    <scope>IDENTIFICATION</scope>
</reference>
<evidence type="ECO:0000256" key="7">
    <source>
        <dbReference type="ARBA" id="ARBA00023136"/>
    </source>
</evidence>
<evidence type="ECO:0000313" key="10">
    <source>
        <dbReference type="Proteomes" id="UP000694620"/>
    </source>
</evidence>
<dbReference type="OrthoDB" id="2526284at2759"/>
<dbReference type="GO" id="GO:0016020">
    <property type="term" value="C:membrane"/>
    <property type="evidence" value="ECO:0007669"/>
    <property type="project" value="UniProtKB-SubCell"/>
</dbReference>
<dbReference type="PANTHER" id="PTHR21461">
    <property type="entry name" value="GLYCOSYLTRANSFERASE FAMILY 92 PROTEIN"/>
    <property type="match status" value="1"/>
</dbReference>
<evidence type="ECO:0000256" key="2">
    <source>
        <dbReference type="ARBA" id="ARBA00007647"/>
    </source>
</evidence>
<evidence type="ECO:0000256" key="6">
    <source>
        <dbReference type="ARBA" id="ARBA00022989"/>
    </source>
</evidence>
<dbReference type="Proteomes" id="UP000694620">
    <property type="component" value="Unassembled WGS sequence"/>
</dbReference>
<evidence type="ECO:0000256" key="8">
    <source>
        <dbReference type="SAM" id="MobiDB-lite"/>
    </source>
</evidence>
<evidence type="ECO:0000256" key="3">
    <source>
        <dbReference type="ARBA" id="ARBA00022676"/>
    </source>
</evidence>
<gene>
    <name evidence="9" type="primary">LOC114642066</name>
</gene>
<dbReference type="GeneID" id="114642066"/>
<evidence type="ECO:0000256" key="1">
    <source>
        <dbReference type="ARBA" id="ARBA00004167"/>
    </source>
</evidence>
<keyword evidence="4" id="KW-0808">Transferase</keyword>
<reference evidence="9" key="1">
    <citation type="submission" date="2025-08" db="UniProtKB">
        <authorList>
            <consortium name="Ensembl"/>
        </authorList>
    </citation>
    <scope>IDENTIFICATION</scope>
</reference>
<dbReference type="PANTHER" id="PTHR21461:SF69">
    <property type="entry name" value="GLYCOSYLTRANSFERASE FAMILY 92 PROTEIN"/>
    <property type="match status" value="1"/>
</dbReference>
<comment type="similarity">
    <text evidence="2">Belongs to the glycosyltransferase 92 family.</text>
</comment>
<evidence type="ECO:0000256" key="4">
    <source>
        <dbReference type="ARBA" id="ARBA00022679"/>
    </source>
</evidence>
<accession>A0A8C4SZS7</accession>
<keyword evidence="6" id="KW-1133">Transmembrane helix</keyword>
<sequence>MNFIKWMLNSPRRLCVIILFLFTFFSYFIFIKFPPYFQHLFHQETHAGSPQGFTLSVYFHESSKAAGNVTGDVIRIMAVVSTDTHKEYHCHVECDGHVVSTEAHPEVHSTVYDFPYRLVDLLCPNPCGLAGALTKVTVNTHNDQGLSMSAIQAPTAHEGEPQRDFTACISVFSNYSRAHLVQLVHMYQLLGAKKVFIYTNSGTTKAQEVLAQFTMEGCVEVIDWRVSRFFSESNWEDFLNDIQVAAWRDCIYRNSGTSQKLALSTSGQTNFYSTSNTWAGLLQFFVKENFTVGYLEVQDCHKSILSSSDVGEEQENTERRQAKCGHPSSRKALGVDTTFFYISLAKDSNVGEWPSFVAQCFVKEPPQGQVAVVRMRIQEKENAPPLVTPVNGTQAFVISAFYDDRQQQDVIRILGIVKRDQYEKMKTTLYCHVQCESALHVGPVKVEIHSEHFDFPYGATTFLCKNPCGSTAMSSVTVSTSMDSRPPGVALKIQNTKESRPAKLQQDFTVCLSTMFNFSNVLQLIQSLEMYRLLGAGKVVIYKTNCSDQVQEVLDYYTKEGFVQVLNWTINLYLNPSTGWLFPNHLGDLHYHGQIAVLNDCLYRNMYSSRYLVFIDQDEVILPYKHGNWRDLMDYLTKATRANIFWFTNTVFPADSPAKDPSTLQWNDISGINILEHVRRETKVRRTEAKKMIIDPRIAYKISVHYPLENFGVRHEVNEQVALLYHCKEYAEITEQAYDPRISHYEAPLSINVNKVLSKTVRRSYPLLVTPIDDIDVFIVSAFYDGRTLNELPSDVIRIIGIVKRELFENQHRTLHCHIKCESAVHHRYVHVHLHDDHHEFAYGTADLLCQNPCGSAALTQVAVSTNDVRILSEISLNVCNSKITQTTGPQRDFTVCISAMAGNYDNVLQLVQSIEMYRLLGAEKVFIYKTNCSAEVQKALDYYTADGFLVVFNWTVDSYVKASEIFNHGQNTALHDCLYRNMYTSRYLVINDIGEIILPYRHDSWKDLLDSLRSENPRLGIFMFSSSIFHPITDPKISGELERENTTGANEVGWSKSKKIILDPRLVREVLISELMGRVEEVKEVSKDDAVLFHLEDHSVGPTGKYEQRILKFGSKLDENVNAVLRETLR</sequence>
<keyword evidence="10" id="KW-1185">Reference proteome</keyword>
<dbReference type="GO" id="GO:0016757">
    <property type="term" value="F:glycosyltransferase activity"/>
    <property type="evidence" value="ECO:0007669"/>
    <property type="project" value="UniProtKB-KW"/>
</dbReference>
<name>A0A8C4SZS7_ERPCA</name>
<dbReference type="Pfam" id="PF01697">
    <property type="entry name" value="Glyco_transf_92"/>
    <property type="match status" value="3"/>
</dbReference>
<dbReference type="GO" id="GO:0005737">
    <property type="term" value="C:cytoplasm"/>
    <property type="evidence" value="ECO:0007669"/>
    <property type="project" value="TreeGrafter"/>
</dbReference>
<comment type="subcellular location">
    <subcellularLocation>
        <location evidence="1">Membrane</location>
        <topology evidence="1">Single-pass membrane protein</topology>
    </subcellularLocation>
</comment>
<dbReference type="Ensembl" id="ENSECRT00000025356.1">
    <property type="protein sequence ID" value="ENSECRP00000024819.1"/>
    <property type="gene ID" value="ENSECRG00000016813.1"/>
</dbReference>
<dbReference type="AlphaFoldDB" id="A0A8C4SZS7"/>
<keyword evidence="5" id="KW-0812">Transmembrane</keyword>